<organism evidence="2">
    <name type="scientific">viral metagenome</name>
    <dbReference type="NCBI Taxonomy" id="1070528"/>
    <lineage>
        <taxon>unclassified sequences</taxon>
        <taxon>metagenomes</taxon>
        <taxon>organismal metagenomes</taxon>
    </lineage>
</organism>
<name>A0A6M3KQK8_9ZZZZ</name>
<reference evidence="2" key="1">
    <citation type="submission" date="2020-03" db="EMBL/GenBank/DDBJ databases">
        <title>The deep terrestrial virosphere.</title>
        <authorList>
            <person name="Holmfeldt K."/>
            <person name="Nilsson E."/>
            <person name="Simone D."/>
            <person name="Lopez-Fernandez M."/>
            <person name="Wu X."/>
            <person name="de Brujin I."/>
            <person name="Lundin D."/>
            <person name="Andersson A."/>
            <person name="Bertilsson S."/>
            <person name="Dopson M."/>
        </authorList>
    </citation>
    <scope>NUCLEOTIDE SEQUENCE</scope>
    <source>
        <strain evidence="2">MM415A00259</strain>
        <strain evidence="1">MM415B00452</strain>
    </source>
</reference>
<proteinExistence type="predicted"/>
<dbReference type="Gene3D" id="3.90.1720.10">
    <property type="entry name" value="endopeptidase domain like (from Nostoc punctiforme)"/>
    <property type="match status" value="1"/>
</dbReference>
<dbReference type="SUPFAM" id="SSF54001">
    <property type="entry name" value="Cysteine proteinases"/>
    <property type="match status" value="1"/>
</dbReference>
<accession>A0A6M3KQK8</accession>
<evidence type="ECO:0000313" key="1">
    <source>
        <dbReference type="EMBL" id="QJA64947.1"/>
    </source>
</evidence>
<sequence length="163" mass="18821">MKYLQGDLIWVKPKGWLFNIVRKFTKGNYGHIGIVAGYCQDHVIIVEAGMSGTDVNDLKWRTISKEDYGVYRINDIADEKREELVSLCLDKVGCPYDFSAWKNFIISSTIFGKDKQMYCSELIYRALKESGITDVLYNPEKVSPADVFRLLEKRMTLIDEVKF</sequence>
<dbReference type="InterPro" id="IPR038765">
    <property type="entry name" value="Papain-like_cys_pep_sf"/>
</dbReference>
<gene>
    <name evidence="2" type="ORF">MM415A00259_0020</name>
    <name evidence="1" type="ORF">MM415B00452_0048</name>
</gene>
<dbReference type="Pfam" id="PF05708">
    <property type="entry name" value="Peptidase_C92"/>
    <property type="match status" value="1"/>
</dbReference>
<dbReference type="EMBL" id="MT141529">
    <property type="protein sequence ID" value="QJA64947.1"/>
    <property type="molecule type" value="Genomic_DNA"/>
</dbReference>
<dbReference type="InterPro" id="IPR024453">
    <property type="entry name" value="Peptidase_C92"/>
</dbReference>
<evidence type="ECO:0000313" key="2">
    <source>
        <dbReference type="EMBL" id="QJA83695.1"/>
    </source>
</evidence>
<dbReference type="EMBL" id="MT142516">
    <property type="protein sequence ID" value="QJA83695.1"/>
    <property type="molecule type" value="Genomic_DNA"/>
</dbReference>
<protein>
    <submittedName>
        <fullName evidence="2">Putative peptidase</fullName>
    </submittedName>
</protein>
<dbReference type="AlphaFoldDB" id="A0A6M3KQK8"/>